<gene>
    <name evidence="1" type="ORF">A2367_02640</name>
</gene>
<dbReference type="Proteomes" id="UP000179812">
    <property type="component" value="Unassembled WGS sequence"/>
</dbReference>
<organism evidence="1 2">
    <name type="scientific">Candidatus Shapirobacteria bacterium RIFOXYB1_FULL_38_38</name>
    <dbReference type="NCBI Taxonomy" id="1802151"/>
    <lineage>
        <taxon>Bacteria</taxon>
        <taxon>Candidatus Shapironibacteriota</taxon>
    </lineage>
</organism>
<sequence>MFHKIAGLATAGALVIGAIVPAFATYGGGYTRPTIDRNINRATIDNFASSTSNTGDNQIVVGNQAEPQPTLRLGFGGGYFGSGGCGCIGDITMNTGDAAARATALVNANLTNQSEPDEQPMGMNLFWFGPRTSGSTYNLNEADIVNTAMASANTGYNLISVQTGGGGFGFQMPGAEAPSRDIRMTTGDADAQTSATVNVNLTGF</sequence>
<dbReference type="EMBL" id="MGDL01000059">
    <property type="protein sequence ID" value="OGL55827.1"/>
    <property type="molecule type" value="Genomic_DNA"/>
</dbReference>
<accession>A0A1F7SRL7</accession>
<evidence type="ECO:0000313" key="2">
    <source>
        <dbReference type="Proteomes" id="UP000179812"/>
    </source>
</evidence>
<evidence type="ECO:0000313" key="1">
    <source>
        <dbReference type="EMBL" id="OGL55827.1"/>
    </source>
</evidence>
<dbReference type="AlphaFoldDB" id="A0A1F7SRL7"/>
<proteinExistence type="predicted"/>
<comment type="caution">
    <text evidence="1">The sequence shown here is derived from an EMBL/GenBank/DDBJ whole genome shotgun (WGS) entry which is preliminary data.</text>
</comment>
<name>A0A1F7SRL7_9BACT</name>
<protein>
    <submittedName>
        <fullName evidence="1">Uncharacterized protein</fullName>
    </submittedName>
</protein>
<reference evidence="1 2" key="1">
    <citation type="journal article" date="2016" name="Nat. Commun.">
        <title>Thousands of microbial genomes shed light on interconnected biogeochemical processes in an aquifer system.</title>
        <authorList>
            <person name="Anantharaman K."/>
            <person name="Brown C.T."/>
            <person name="Hug L.A."/>
            <person name="Sharon I."/>
            <person name="Castelle C.J."/>
            <person name="Probst A.J."/>
            <person name="Thomas B.C."/>
            <person name="Singh A."/>
            <person name="Wilkins M.J."/>
            <person name="Karaoz U."/>
            <person name="Brodie E.L."/>
            <person name="Williams K.H."/>
            <person name="Hubbard S.S."/>
            <person name="Banfield J.F."/>
        </authorList>
    </citation>
    <scope>NUCLEOTIDE SEQUENCE [LARGE SCALE GENOMIC DNA]</scope>
</reference>